<dbReference type="InterPro" id="IPR027417">
    <property type="entry name" value="P-loop_NTPase"/>
</dbReference>
<gene>
    <name evidence="5" type="primary">rab6</name>
    <name evidence="5" type="ORF">SPIL2461_LOCUS23305</name>
</gene>
<dbReference type="SMART" id="SM00175">
    <property type="entry name" value="RAB"/>
    <property type="match status" value="1"/>
</dbReference>
<dbReference type="InterPro" id="IPR001806">
    <property type="entry name" value="Small_GTPase"/>
</dbReference>
<dbReference type="PROSITE" id="PS51419">
    <property type="entry name" value="RAB"/>
    <property type="match status" value="1"/>
</dbReference>
<dbReference type="Pfam" id="PF00071">
    <property type="entry name" value="Ras"/>
    <property type="match status" value="1"/>
</dbReference>
<feature type="domain" description="RRM" evidence="4">
    <location>
        <begin position="679"/>
        <end position="762"/>
    </location>
</feature>
<dbReference type="EMBL" id="CAJNIZ010048126">
    <property type="protein sequence ID" value="CAE7782990.1"/>
    <property type="molecule type" value="Genomic_DNA"/>
</dbReference>
<dbReference type="Proteomes" id="UP000649617">
    <property type="component" value="Unassembled WGS sequence"/>
</dbReference>
<dbReference type="PRINTS" id="PR00449">
    <property type="entry name" value="RASTRNSFRMNG"/>
</dbReference>
<reference evidence="5" key="1">
    <citation type="submission" date="2021-02" db="EMBL/GenBank/DDBJ databases">
        <authorList>
            <person name="Dougan E. K."/>
            <person name="Rhodes N."/>
            <person name="Thang M."/>
            <person name="Chan C."/>
        </authorList>
    </citation>
    <scope>NUCLEOTIDE SEQUENCE</scope>
</reference>
<feature type="non-terminal residue" evidence="5">
    <location>
        <position position="875"/>
    </location>
</feature>
<dbReference type="GO" id="GO:0003723">
    <property type="term" value="F:RNA binding"/>
    <property type="evidence" value="ECO:0007669"/>
    <property type="project" value="UniProtKB-UniRule"/>
</dbReference>
<dbReference type="Gene3D" id="3.30.70.330">
    <property type="match status" value="4"/>
</dbReference>
<evidence type="ECO:0000256" key="1">
    <source>
        <dbReference type="ARBA" id="ARBA00022741"/>
    </source>
</evidence>
<protein>
    <submittedName>
        <fullName evidence="5">Rab6 protein</fullName>
    </submittedName>
</protein>
<feature type="domain" description="RRM" evidence="4">
    <location>
        <begin position="507"/>
        <end position="575"/>
    </location>
</feature>
<comment type="caution">
    <text evidence="5">The sequence shown here is derived from an EMBL/GenBank/DDBJ whole genome shotgun (WGS) entry which is preliminary data.</text>
</comment>
<feature type="domain" description="RRM" evidence="4">
    <location>
        <begin position="806"/>
        <end position="875"/>
    </location>
</feature>
<evidence type="ECO:0000313" key="5">
    <source>
        <dbReference type="EMBL" id="CAE7782990.1"/>
    </source>
</evidence>
<dbReference type="SMART" id="SM00174">
    <property type="entry name" value="RHO"/>
    <property type="match status" value="1"/>
</dbReference>
<feature type="domain" description="RRM" evidence="4">
    <location>
        <begin position="399"/>
        <end position="474"/>
    </location>
</feature>
<dbReference type="InterPro" id="IPR012677">
    <property type="entry name" value="Nucleotide-bd_a/b_plait_sf"/>
</dbReference>
<name>A0A812YJ22_SYMPI</name>
<dbReference type="InterPro" id="IPR000504">
    <property type="entry name" value="RRM_dom"/>
</dbReference>
<dbReference type="PANTHER" id="PTHR47977">
    <property type="entry name" value="RAS-RELATED PROTEIN RAB"/>
    <property type="match status" value="1"/>
</dbReference>
<dbReference type="PROSITE" id="PS50102">
    <property type="entry name" value="RRM"/>
    <property type="match status" value="4"/>
</dbReference>
<keyword evidence="6" id="KW-1185">Reference proteome</keyword>
<dbReference type="OrthoDB" id="410044at2759"/>
<dbReference type="GO" id="GO:0003924">
    <property type="term" value="F:GTPase activity"/>
    <property type="evidence" value="ECO:0007669"/>
    <property type="project" value="InterPro"/>
</dbReference>
<evidence type="ECO:0000256" key="2">
    <source>
        <dbReference type="ARBA" id="ARBA00023134"/>
    </source>
</evidence>
<accession>A0A812YJ22</accession>
<dbReference type="SUPFAM" id="SSF54928">
    <property type="entry name" value="RNA-binding domain, RBD"/>
    <property type="match status" value="3"/>
</dbReference>
<evidence type="ECO:0000313" key="6">
    <source>
        <dbReference type="Proteomes" id="UP000649617"/>
    </source>
</evidence>
<keyword evidence="2" id="KW-0342">GTP-binding</keyword>
<dbReference type="InterPro" id="IPR050227">
    <property type="entry name" value="Rab"/>
</dbReference>
<dbReference type="SMART" id="SM00360">
    <property type="entry name" value="RRM"/>
    <property type="match status" value="4"/>
</dbReference>
<dbReference type="CDD" id="cd01861">
    <property type="entry name" value="Rab6"/>
    <property type="match status" value="1"/>
</dbReference>
<dbReference type="FunFam" id="3.40.50.300:FF:001447">
    <property type="entry name" value="Ras-related protein Rab-1B"/>
    <property type="match status" value="1"/>
</dbReference>
<proteinExistence type="predicted"/>
<sequence length="875" mass="96929">MYLEDRTVRLQLWDTAGQERFRSLIPSYIRDSSGAIVVYDITNRASFLNTSKWIEDVRSERGNDVVIILVGNKTDLADRRQVSIEEGEEKAKENGVMFIETSAKMGTNIKGLFRQLAQALPGQDEAPNVDMATQPTVQLDPSSVSSELLLLMQQDYMVCKRPVVLRSHSYPAGLNDLRKADQVDVWQGNAMAKRRMVVVVVNIFDVVLRRWLERHLKLTGRPDLAILVPLGFISVFWTLDLKERLGTKIAGETVRSPEGRLCLKHNVSAAGLSVPETVQGTAICFAVVPSLSRDPKVAPAALEVLPQKVQSLLQRLGPLEGPPVVSQGPNGFQALARFQNASDARAAVQTLHGFDMRSASEKQTANNEAPKESECFSLRIADDSGMAPKMARKRRVKANGIFLWPLPDNWAEKDVELLASPYGTVQRTRVEGMASGQKGVLIDFDTSAAASSALTALNGLSLMGAQLRCVMQEEPEPKKPLMSFFSYIDELAMPSLPREVEPKLDDREIFVTHLPSKASTEDGVRFLLGNFGDIDEVLLLRDAQQRPNGKAYVRFNSHSEARKALEAIRISGADGVSKASWSESERALRGTRGAYGLNVLRHLQGAEGGRLHDICKAAGVNSLYLELDPVLGNMPGSHGSQHVLFTARCAEPTQAEECWRLLAEALARVHETHASEVRGSLVLRGFPPSWSEKGLKFVFAPFGGLSSVFIEEEEKDTQPASVSGQVRSSGRLAYVKLRNNQAMDKAVTNLHQTKVGDGDLVEECIVACHRWHSRSWSDGSFQVSIFVDQLALSRRPAEVLPGPEDRELYVRNLPLQDMTRKQLREYFEGFGEVDDLHLILDAFGVEPTNEGYVRFKYHRDALRCIEALTPADPEE</sequence>
<dbReference type="SMART" id="SM00173">
    <property type="entry name" value="RAS"/>
    <property type="match status" value="1"/>
</dbReference>
<dbReference type="CDD" id="cd00590">
    <property type="entry name" value="RRM_SF"/>
    <property type="match status" value="3"/>
</dbReference>
<dbReference type="AlphaFoldDB" id="A0A812YJ22"/>
<evidence type="ECO:0000256" key="3">
    <source>
        <dbReference type="PROSITE-ProRule" id="PRU00176"/>
    </source>
</evidence>
<dbReference type="InterPro" id="IPR035979">
    <property type="entry name" value="RBD_domain_sf"/>
</dbReference>
<dbReference type="NCBIfam" id="TIGR00231">
    <property type="entry name" value="small_GTP"/>
    <property type="match status" value="1"/>
</dbReference>
<dbReference type="GO" id="GO:0005525">
    <property type="term" value="F:GTP binding"/>
    <property type="evidence" value="ECO:0007669"/>
    <property type="project" value="UniProtKB-KW"/>
</dbReference>
<dbReference type="SUPFAM" id="SSF52540">
    <property type="entry name" value="P-loop containing nucleoside triphosphate hydrolases"/>
    <property type="match status" value="1"/>
</dbReference>
<dbReference type="PROSITE" id="PS51421">
    <property type="entry name" value="RAS"/>
    <property type="match status" value="1"/>
</dbReference>
<organism evidence="5 6">
    <name type="scientific">Symbiodinium pilosum</name>
    <name type="common">Dinoflagellate</name>
    <dbReference type="NCBI Taxonomy" id="2952"/>
    <lineage>
        <taxon>Eukaryota</taxon>
        <taxon>Sar</taxon>
        <taxon>Alveolata</taxon>
        <taxon>Dinophyceae</taxon>
        <taxon>Suessiales</taxon>
        <taxon>Symbiodiniaceae</taxon>
        <taxon>Symbiodinium</taxon>
    </lineage>
</organism>
<dbReference type="Gene3D" id="3.40.50.300">
    <property type="entry name" value="P-loop containing nucleotide triphosphate hydrolases"/>
    <property type="match status" value="1"/>
</dbReference>
<keyword evidence="3" id="KW-0694">RNA-binding</keyword>
<dbReference type="InterPro" id="IPR005225">
    <property type="entry name" value="Small_GTP-bd"/>
</dbReference>
<dbReference type="Pfam" id="PF00076">
    <property type="entry name" value="RRM_1"/>
    <property type="match status" value="2"/>
</dbReference>
<keyword evidence="1" id="KW-0547">Nucleotide-binding</keyword>
<evidence type="ECO:0000259" key="4">
    <source>
        <dbReference type="PROSITE" id="PS50102"/>
    </source>
</evidence>